<feature type="transmembrane region" description="Helical" evidence="4">
    <location>
        <begin position="54"/>
        <end position="74"/>
    </location>
</feature>
<sequence>MTSYFWFVTFLAVQIIHFLGTWKLYESAGRKRWEAAVPIYNAIVLMKIIGRPTWWTVLLFVPIINLIMFPVIWVETLRSFGKRTTLDTFLGIVTFGFYIYYINYTQELNYITDRNIDPENRAADTVSSLLFAIIVATIVHTYFIQPFTIPSSSLEKSLLVGDFLFVSKMNYGARVPMTAVALPMVHDTIPFAKIKSYLSWPQLPYFRFPGFQKIKNNDIVVFNWPRDTLFNMYLPADKRYDKPIDKKTNYVKRCVGIPGDSLQIKNGIVFINGKELILPERARPQYSYEITVDGKTPIDFEYLFKDMDITDGVTYVSENKDTIGIKALTFANAERMKNIPGITSVTRFIKKGPEDGVFPDFPDGKPSVTNNWSCDNYGPIYIPQAGKTVALNKESLPFYKIIITEYEGNTLHVVGNDIYINDQKVTSYTFKQDYYWMMGDNRHNSLDARYFGYTPENHIVGKPIFIWMSWNTHGKGFGKIRWERLFTTVSGEGQPESYFKLFLLGLIAFFVGEYFYKKRKAKKEL</sequence>
<keyword evidence="4" id="KW-0645">Protease</keyword>
<keyword evidence="7" id="KW-1185">Reference proteome</keyword>
<evidence type="ECO:0000313" key="6">
    <source>
        <dbReference type="EMBL" id="TRX39176.1"/>
    </source>
</evidence>
<organism evidence="6 7">
    <name type="scientific">Flavobacterium restrictum</name>
    <dbReference type="NCBI Taxonomy" id="2594428"/>
    <lineage>
        <taxon>Bacteria</taxon>
        <taxon>Pseudomonadati</taxon>
        <taxon>Bacteroidota</taxon>
        <taxon>Flavobacteriia</taxon>
        <taxon>Flavobacteriales</taxon>
        <taxon>Flavobacteriaceae</taxon>
        <taxon>Flavobacterium</taxon>
    </lineage>
</organism>
<dbReference type="Pfam" id="PF18936">
    <property type="entry name" value="DUF5684"/>
    <property type="match status" value="1"/>
</dbReference>
<keyword evidence="4" id="KW-1133">Transmembrane helix</keyword>
<dbReference type="Gene3D" id="2.10.109.10">
    <property type="entry name" value="Umud Fragment, subunit A"/>
    <property type="match status" value="2"/>
</dbReference>
<feature type="domain" description="Peptidase S26" evidence="5">
    <location>
        <begin position="124"/>
        <end position="285"/>
    </location>
</feature>
<dbReference type="OrthoDB" id="9802919at2"/>
<comment type="similarity">
    <text evidence="1 4">Belongs to the peptidase S26 family.</text>
</comment>
<evidence type="ECO:0000256" key="2">
    <source>
        <dbReference type="ARBA" id="ARBA00019232"/>
    </source>
</evidence>
<feature type="transmembrane region" description="Helical" evidence="4">
    <location>
        <begin position="86"/>
        <end position="104"/>
    </location>
</feature>
<reference evidence="6 7" key="1">
    <citation type="submission" date="2019-07" db="EMBL/GenBank/DDBJ databases">
        <title>Novel species of Flavobacterium.</title>
        <authorList>
            <person name="Liu Q."/>
            <person name="Xin Y.-H."/>
        </authorList>
    </citation>
    <scope>NUCLEOTIDE SEQUENCE [LARGE SCALE GENOMIC DNA]</scope>
    <source>
        <strain evidence="6 7">LB1R34</strain>
    </source>
</reference>
<dbReference type="InterPro" id="IPR036286">
    <property type="entry name" value="LexA/Signal_pep-like_sf"/>
</dbReference>
<dbReference type="EC" id="3.4.21.89" evidence="4"/>
<keyword evidence="4" id="KW-0812">Transmembrane</keyword>
<dbReference type="SUPFAM" id="SSF51306">
    <property type="entry name" value="LexA/Signal peptidase"/>
    <property type="match status" value="2"/>
</dbReference>
<dbReference type="RefSeq" id="WP_144256520.1">
    <property type="nucleotide sequence ID" value="NZ_VJZT01000009.1"/>
</dbReference>
<dbReference type="PANTHER" id="PTHR43390">
    <property type="entry name" value="SIGNAL PEPTIDASE I"/>
    <property type="match status" value="1"/>
</dbReference>
<feature type="transmembrane region" description="Helical" evidence="4">
    <location>
        <begin position="498"/>
        <end position="516"/>
    </location>
</feature>
<dbReference type="GO" id="GO:0004252">
    <property type="term" value="F:serine-type endopeptidase activity"/>
    <property type="evidence" value="ECO:0007669"/>
    <property type="project" value="InterPro"/>
</dbReference>
<dbReference type="GO" id="GO:0006465">
    <property type="term" value="P:signal peptide processing"/>
    <property type="evidence" value="ECO:0007669"/>
    <property type="project" value="InterPro"/>
</dbReference>
<evidence type="ECO:0000313" key="7">
    <source>
        <dbReference type="Proteomes" id="UP000316371"/>
    </source>
</evidence>
<dbReference type="GO" id="GO:0016020">
    <property type="term" value="C:membrane"/>
    <property type="evidence" value="ECO:0007669"/>
    <property type="project" value="UniProtKB-SubCell"/>
</dbReference>
<evidence type="ECO:0000256" key="3">
    <source>
        <dbReference type="PIRSR" id="PIRSR600223-1"/>
    </source>
</evidence>
<dbReference type="Proteomes" id="UP000316371">
    <property type="component" value="Unassembled WGS sequence"/>
</dbReference>
<dbReference type="PRINTS" id="PR00727">
    <property type="entry name" value="LEADERPTASE"/>
</dbReference>
<dbReference type="InterPro" id="IPR000223">
    <property type="entry name" value="Pept_S26A_signal_pept_1"/>
</dbReference>
<dbReference type="CDD" id="cd06530">
    <property type="entry name" value="S26_SPase_I"/>
    <property type="match status" value="2"/>
</dbReference>
<evidence type="ECO:0000256" key="4">
    <source>
        <dbReference type="RuleBase" id="RU362042"/>
    </source>
</evidence>
<dbReference type="AlphaFoldDB" id="A0A553E2B4"/>
<accession>A0A553E2B4</accession>
<comment type="caution">
    <text evidence="6">The sequence shown here is derived from an EMBL/GenBank/DDBJ whole genome shotgun (WGS) entry which is preliminary data.</text>
</comment>
<feature type="active site" evidence="3">
    <location>
        <position position="252"/>
    </location>
</feature>
<feature type="transmembrane region" description="Helical" evidence="4">
    <location>
        <begin position="125"/>
        <end position="144"/>
    </location>
</feature>
<evidence type="ECO:0000256" key="1">
    <source>
        <dbReference type="ARBA" id="ARBA00009370"/>
    </source>
</evidence>
<comment type="subcellular location">
    <subcellularLocation>
        <location evidence="4">Membrane</location>
        <topology evidence="4">Single-pass type II membrane protein</topology>
    </subcellularLocation>
</comment>
<protein>
    <recommendedName>
        <fullName evidence="2 4">Signal peptidase I</fullName>
        <ecNumber evidence="4">3.4.21.89</ecNumber>
    </recommendedName>
</protein>
<keyword evidence="4 6" id="KW-0378">Hydrolase</keyword>
<dbReference type="PANTHER" id="PTHR43390:SF1">
    <property type="entry name" value="CHLOROPLAST PROCESSING PEPTIDASE"/>
    <property type="match status" value="1"/>
</dbReference>
<gene>
    <name evidence="6" type="primary">lepB</name>
    <name evidence="6" type="ORF">FNW21_09580</name>
</gene>
<comment type="caution">
    <text evidence="4">Lacks conserved residue(s) required for the propagation of feature annotation.</text>
</comment>
<name>A0A553E2B4_9FLAO</name>
<feature type="transmembrane region" description="Helical" evidence="4">
    <location>
        <begin position="6"/>
        <end position="25"/>
    </location>
</feature>
<feature type="active site" evidence="3">
    <location>
        <position position="153"/>
    </location>
</feature>
<dbReference type="InterPro" id="IPR043739">
    <property type="entry name" value="DUF5684"/>
</dbReference>
<evidence type="ECO:0000259" key="5">
    <source>
        <dbReference type="Pfam" id="PF10502"/>
    </source>
</evidence>
<dbReference type="GO" id="GO:0009003">
    <property type="term" value="F:signal peptidase activity"/>
    <property type="evidence" value="ECO:0007669"/>
    <property type="project" value="UniProtKB-EC"/>
</dbReference>
<dbReference type="EMBL" id="VJZT01000009">
    <property type="protein sequence ID" value="TRX39176.1"/>
    <property type="molecule type" value="Genomic_DNA"/>
</dbReference>
<dbReference type="InterPro" id="IPR019533">
    <property type="entry name" value="Peptidase_S26"/>
</dbReference>
<keyword evidence="4" id="KW-0472">Membrane</keyword>
<feature type="domain" description="Peptidase S26" evidence="5">
    <location>
        <begin position="428"/>
        <end position="468"/>
    </location>
</feature>
<dbReference type="NCBIfam" id="TIGR02227">
    <property type="entry name" value="sigpep_I_bact"/>
    <property type="match status" value="1"/>
</dbReference>
<dbReference type="Pfam" id="PF10502">
    <property type="entry name" value="Peptidase_S26"/>
    <property type="match status" value="2"/>
</dbReference>
<comment type="catalytic activity">
    <reaction evidence="4">
        <text>Cleavage of hydrophobic, N-terminal signal or leader sequences from secreted and periplasmic proteins.</text>
        <dbReference type="EC" id="3.4.21.89"/>
    </reaction>
</comment>
<proteinExistence type="inferred from homology"/>